<organism evidence="1 2">
    <name type="scientific">Fodinibius halophilus</name>
    <dbReference type="NCBI Taxonomy" id="1736908"/>
    <lineage>
        <taxon>Bacteria</taxon>
        <taxon>Pseudomonadati</taxon>
        <taxon>Balneolota</taxon>
        <taxon>Balneolia</taxon>
        <taxon>Balneolales</taxon>
        <taxon>Balneolaceae</taxon>
        <taxon>Fodinibius</taxon>
    </lineage>
</organism>
<protein>
    <submittedName>
        <fullName evidence="1">DUF1684 domain-containing protein</fullName>
    </submittedName>
</protein>
<comment type="caution">
    <text evidence="1">The sequence shown here is derived from an EMBL/GenBank/DDBJ whole genome shotgun (WGS) entry which is preliminary data.</text>
</comment>
<accession>A0A6M1SWL6</accession>
<dbReference type="RefSeq" id="WP_165267179.1">
    <property type="nucleotide sequence ID" value="NZ_JAALLS010000006.1"/>
</dbReference>
<sequence length="309" mass="35279">MRLLSYHTSLFVLLSIFLFTALISCSNQEPQKPTKEYTKTINDWHQQRISSLKENDSWLTLSGLYPLEEGTFSFGADSTNDIVFPSKAAGKLGTITKKGSSFYMDIHKDITVKHDGKDISSIKLSPDKKDTPTILEHESLLWYIIERRGNYYIRLKDTEHSNLTSFDGIDRFPISPDWKIKAVFQPFDTPRSVSIPDILGDTYEEMIYGTLEFYVDGQDYSLLPIGHPQKDEEFFIIFGDKTNGESTYSGGRYIYIPTPGEKDYTYIDFNKAYNPPCVFTSFATCPIPPPRNRLNIKVTAGEKIYEGSK</sequence>
<evidence type="ECO:0000313" key="1">
    <source>
        <dbReference type="EMBL" id="NGP87946.1"/>
    </source>
</evidence>
<dbReference type="PANTHER" id="PTHR41913">
    <property type="entry name" value="DUF1684 DOMAIN-CONTAINING PROTEIN"/>
    <property type="match status" value="1"/>
</dbReference>
<gene>
    <name evidence="1" type="ORF">G3569_06245</name>
</gene>
<dbReference type="PANTHER" id="PTHR41913:SF1">
    <property type="entry name" value="DUF1684 DOMAIN-CONTAINING PROTEIN"/>
    <property type="match status" value="1"/>
</dbReference>
<dbReference type="EMBL" id="JAALLS010000006">
    <property type="protein sequence ID" value="NGP87946.1"/>
    <property type="molecule type" value="Genomic_DNA"/>
</dbReference>
<dbReference type="PROSITE" id="PS51257">
    <property type="entry name" value="PROKAR_LIPOPROTEIN"/>
    <property type="match status" value="1"/>
</dbReference>
<dbReference type="Proteomes" id="UP000479132">
    <property type="component" value="Unassembled WGS sequence"/>
</dbReference>
<name>A0A6M1SWL6_9BACT</name>
<evidence type="ECO:0000313" key="2">
    <source>
        <dbReference type="Proteomes" id="UP000479132"/>
    </source>
</evidence>
<dbReference type="Pfam" id="PF07920">
    <property type="entry name" value="DUF1684"/>
    <property type="match status" value="1"/>
</dbReference>
<reference evidence="1 2" key="1">
    <citation type="submission" date="2020-02" db="EMBL/GenBank/DDBJ databases">
        <title>Aliifodinibius halophilus 2W32, complete genome.</title>
        <authorList>
            <person name="Li Y."/>
            <person name="Wu S."/>
        </authorList>
    </citation>
    <scope>NUCLEOTIDE SEQUENCE [LARGE SCALE GENOMIC DNA]</scope>
    <source>
        <strain evidence="1 2">2W32</strain>
    </source>
</reference>
<keyword evidence="2" id="KW-1185">Reference proteome</keyword>
<dbReference type="AlphaFoldDB" id="A0A6M1SWL6"/>
<proteinExistence type="predicted"/>
<dbReference type="InterPro" id="IPR012467">
    <property type="entry name" value="DUF1684"/>
</dbReference>